<dbReference type="EMBL" id="PP977169">
    <property type="protein sequence ID" value="XCO01017.1"/>
    <property type="molecule type" value="Genomic_RNA"/>
</dbReference>
<accession>A0AAU8MIV4</accession>
<name>A0AAU8MIV4_9VIRU</name>
<gene>
    <name evidence="2" type="primary">CP</name>
</gene>
<dbReference type="GO" id="GO:0019028">
    <property type="term" value="C:viral capsid"/>
    <property type="evidence" value="ECO:0007669"/>
    <property type="project" value="UniProtKB-KW"/>
</dbReference>
<reference evidence="2" key="1">
    <citation type="submission" date="2024-07" db="EMBL/GenBank/DDBJ databases">
        <title>Identification and nucleotide sequencing of a novel partitivirus derived from Rhizoctonia solani AG-4 HG III isolate Rs31.</title>
        <authorList>
            <person name="Shi R."/>
            <person name="Li Y."/>
        </authorList>
    </citation>
    <scope>NUCLEOTIDE SEQUENCE</scope>
    <source>
        <strain evidence="2">Rs31</strain>
    </source>
</reference>
<evidence type="ECO:0000256" key="1">
    <source>
        <dbReference type="SAM" id="MobiDB-lite"/>
    </source>
</evidence>
<feature type="region of interest" description="Disordered" evidence="1">
    <location>
        <begin position="1"/>
        <end position="49"/>
    </location>
</feature>
<protein>
    <submittedName>
        <fullName evidence="2">Coat protein</fullName>
    </submittedName>
</protein>
<keyword evidence="2" id="KW-0946">Virion</keyword>
<organism evidence="2">
    <name type="scientific">Rhizoctonia solani virus Rs31</name>
    <dbReference type="NCBI Taxonomy" id="3232014"/>
    <lineage>
        <taxon>Viruses</taxon>
        <taxon>Riboviria</taxon>
        <taxon>Orthornavirae</taxon>
        <taxon>Pisuviricota</taxon>
        <taxon>Duplopiviricetes</taxon>
        <taxon>Durnavirales</taxon>
        <taxon>Partitiviridae</taxon>
    </lineage>
</organism>
<sequence length="488" mass="53831">MTDMISVGAPTAQPGNPTTPSAPAPVTRPSANVDPAPAGPNKGKKGLRSTTAFTSSSVGIDPLLNVVANVNVSTPQRLDTNYFTANAQAYFQAVSITDQSMAMTKKFLDSTESWHFTISHYHACLLWHLQLFRTYEKSGVPDVEGKHFLDWFETHIDLKNIPVPGSWAPYLKALTVCEAHHESYGNVAPLGVPITMANVALDTAYSYPEVIARNIPNPLLALDQLRAYSEFNPGNNNDPFIIYRNLFGRPISGANGQAFFPILLTPHASSWSSQSRTRQTVSNQFWRDNRSILPQRLPHTAPAQGSTSIDNYFKLFGFQNLDNSWNMRFIQTFLNDMSIYCQFVKGSVPLSTIDVVGLGAGIPRNALLNSSDAVEYIYPTAAQMAANRHTAGHRTFPMHSLFHMEHGDLTLDTVGEQYGMSTLVNLDLSRVTRPTGSTWARITPRLTIDGPFWDTVPMRRNTGFNPILGLATVIPAYYHATTPVTPKT</sequence>
<evidence type="ECO:0000313" key="2">
    <source>
        <dbReference type="EMBL" id="XCO01017.1"/>
    </source>
</evidence>
<proteinExistence type="predicted"/>
<keyword evidence="2" id="KW-0167">Capsid protein</keyword>